<dbReference type="STRING" id="204536.SULAZ_0362"/>
<dbReference type="OrthoDB" id="572702at2"/>
<reference evidence="2 3" key="1">
    <citation type="journal article" date="2009" name="J. Bacteriol.">
        <title>Complete and draft genome sequences of six members of the Aquificales.</title>
        <authorList>
            <person name="Reysenbach A.L."/>
            <person name="Hamamura N."/>
            <person name="Podar M."/>
            <person name="Griffiths E."/>
            <person name="Ferreira S."/>
            <person name="Hochstein R."/>
            <person name="Heidelberg J."/>
            <person name="Johnson J."/>
            <person name="Mead D."/>
            <person name="Pohorille A."/>
            <person name="Sarmiento M."/>
            <person name="Schweighofer K."/>
            <person name="Seshadri R."/>
            <person name="Voytek M.A."/>
        </authorList>
    </citation>
    <scope>NUCLEOTIDE SEQUENCE [LARGE SCALE GENOMIC DNA]</scope>
    <source>
        <strain evidence="3">Az-Fu1 / DSM 15241 / OCM 825</strain>
    </source>
</reference>
<evidence type="ECO:0000313" key="3">
    <source>
        <dbReference type="Proteomes" id="UP000001369"/>
    </source>
</evidence>
<dbReference type="SUPFAM" id="SSF88723">
    <property type="entry name" value="PIN domain-like"/>
    <property type="match status" value="1"/>
</dbReference>
<dbReference type="Gene3D" id="3.40.50.1010">
    <property type="entry name" value="5'-nuclease"/>
    <property type="match status" value="1"/>
</dbReference>
<dbReference type="RefSeq" id="WP_012674930.1">
    <property type="nucleotide sequence ID" value="NC_012438.1"/>
</dbReference>
<organism evidence="2 3">
    <name type="scientific">Sulfurihydrogenibium azorense (strain DSM 15241 / OCM 825 / Az-Fu1)</name>
    <dbReference type="NCBI Taxonomy" id="204536"/>
    <lineage>
        <taxon>Bacteria</taxon>
        <taxon>Pseudomonadati</taxon>
        <taxon>Aquificota</taxon>
        <taxon>Aquificia</taxon>
        <taxon>Aquificales</taxon>
        <taxon>Hydrogenothermaceae</taxon>
        <taxon>Sulfurihydrogenibium</taxon>
    </lineage>
</organism>
<name>C1DTB9_SULAA</name>
<feature type="domain" description="PIN" evidence="1">
    <location>
        <begin position="1"/>
        <end position="119"/>
    </location>
</feature>
<dbReference type="AlphaFoldDB" id="C1DTB9"/>
<dbReference type="InterPro" id="IPR002716">
    <property type="entry name" value="PIN_dom"/>
</dbReference>
<dbReference type="EMBL" id="CP001229">
    <property type="protein sequence ID" value="ACN99618.1"/>
    <property type="molecule type" value="Genomic_DNA"/>
</dbReference>
<dbReference type="HOGENOM" id="CLU_155940_0_0_0"/>
<dbReference type="CDD" id="cd09854">
    <property type="entry name" value="PIN_VapC-like"/>
    <property type="match status" value="1"/>
</dbReference>
<dbReference type="InterPro" id="IPR029060">
    <property type="entry name" value="PIN-like_dom_sf"/>
</dbReference>
<dbReference type="eggNOG" id="COG1848">
    <property type="taxonomic scope" value="Bacteria"/>
</dbReference>
<gene>
    <name evidence="2" type="ordered locus">SULAZ_0362</name>
</gene>
<dbReference type="Proteomes" id="UP000001369">
    <property type="component" value="Chromosome"/>
</dbReference>
<protein>
    <submittedName>
        <fullName evidence="2">PilT protein domain protein</fullName>
    </submittedName>
</protein>
<dbReference type="Pfam" id="PF01850">
    <property type="entry name" value="PIN"/>
    <property type="match status" value="1"/>
</dbReference>
<evidence type="ECO:0000313" key="2">
    <source>
        <dbReference type="EMBL" id="ACN99618.1"/>
    </source>
</evidence>
<proteinExistence type="predicted"/>
<sequence>MKYLVDTNIWLEVLLDQEKSEVASNFLENINSDLLAISDFSLHSILLILAKFKKFDQAILFLEDLINSEVNILSVYPKDMKKVIEVIKEYNLDFDDAYQYFLAKNYNLILVSFDKDFDKTNIYRKTPEDITKEGE</sequence>
<dbReference type="KEGG" id="saf:SULAZ_0362"/>
<evidence type="ECO:0000259" key="1">
    <source>
        <dbReference type="SMART" id="SM00670"/>
    </source>
</evidence>
<keyword evidence="3" id="KW-1185">Reference proteome</keyword>
<accession>C1DTB9</accession>
<dbReference type="SMART" id="SM00670">
    <property type="entry name" value="PINc"/>
    <property type="match status" value="1"/>
</dbReference>